<dbReference type="KEGG" id="pspc:Strain318_001900"/>
<dbReference type="Proteomes" id="UP001229955">
    <property type="component" value="Chromosome"/>
</dbReference>
<dbReference type="EMBL" id="CP130613">
    <property type="protein sequence ID" value="WKW15511.1"/>
    <property type="molecule type" value="Genomic_DNA"/>
</dbReference>
<organism evidence="2">
    <name type="scientific">Pseudogemmatithrix spongiicola</name>
    <dbReference type="NCBI Taxonomy" id="3062599"/>
    <lineage>
        <taxon>Bacteria</taxon>
        <taxon>Pseudomonadati</taxon>
        <taxon>Gemmatimonadota</taxon>
        <taxon>Gemmatimonadia</taxon>
        <taxon>Gemmatimonadales</taxon>
        <taxon>Gemmatimonadaceae</taxon>
        <taxon>Pseudogemmatithrix</taxon>
    </lineage>
</organism>
<dbReference type="NCBIfam" id="NF033493">
    <property type="entry name" value="MetS_like_NSS"/>
    <property type="match status" value="1"/>
</dbReference>
<protein>
    <submittedName>
        <fullName evidence="2">MetS family NSS transporter small subunit</fullName>
    </submittedName>
</protein>
<keyword evidence="1" id="KW-1133">Transmembrane helix</keyword>
<dbReference type="EMBL" id="CP130612">
    <property type="protein sequence ID" value="WKW12604.1"/>
    <property type="molecule type" value="Genomic_DNA"/>
</dbReference>
<sequence length="42" mass="4793">MTTLGWIFMTFSLLLVWGGTFWCFKKVLETPQEEKAPPGFGP</sequence>
<proteinExistence type="predicted"/>
<accession>A0AA49K0N1</accession>
<gene>
    <name evidence="2" type="ORF">Strain138_001901</name>
    <name evidence="3" type="ORF">Strain318_001900</name>
</gene>
<reference evidence="2" key="1">
    <citation type="submission" date="2023-07" db="EMBL/GenBank/DDBJ databases">
        <authorList>
            <person name="Haufschild T."/>
            <person name="Kallscheuer N."/>
            <person name="Hammer J."/>
            <person name="Kohn T."/>
            <person name="Kabuu M."/>
            <person name="Jogler M."/>
            <person name="Wohfarth N."/>
            <person name="Heuer A."/>
            <person name="Rohde M."/>
            <person name="van Teeseling M.C.F."/>
            <person name="Jogler C."/>
        </authorList>
    </citation>
    <scope>NUCLEOTIDE SEQUENCE</scope>
    <source>
        <strain evidence="2">Strain 138</strain>
        <strain evidence="3">Strain 318</strain>
    </source>
</reference>
<accession>A0AA49JVD2</accession>
<keyword evidence="1" id="KW-0472">Membrane</keyword>
<feature type="transmembrane region" description="Helical" evidence="1">
    <location>
        <begin position="6"/>
        <end position="24"/>
    </location>
</feature>
<name>A0AA49JVD2_9BACT</name>
<keyword evidence="1" id="KW-0812">Transmembrane</keyword>
<keyword evidence="4" id="KW-1185">Reference proteome</keyword>
<evidence type="ECO:0000313" key="2">
    <source>
        <dbReference type="EMBL" id="WKW12604.1"/>
    </source>
</evidence>
<evidence type="ECO:0000313" key="4">
    <source>
        <dbReference type="Proteomes" id="UP001229955"/>
    </source>
</evidence>
<evidence type="ECO:0000313" key="3">
    <source>
        <dbReference type="EMBL" id="WKW15511.1"/>
    </source>
</evidence>
<dbReference type="RefSeq" id="WP_367885483.1">
    <property type="nucleotide sequence ID" value="NZ_CP130612.1"/>
</dbReference>
<dbReference type="AlphaFoldDB" id="A0AA49JVD2"/>
<evidence type="ECO:0000256" key="1">
    <source>
        <dbReference type="SAM" id="Phobius"/>
    </source>
</evidence>